<dbReference type="InterPro" id="IPR014710">
    <property type="entry name" value="RmlC-like_jellyroll"/>
</dbReference>
<name>A0A1W5ZWT1_9BACI</name>
<dbReference type="Pfam" id="PF07883">
    <property type="entry name" value="Cupin_2"/>
    <property type="match status" value="1"/>
</dbReference>
<dbReference type="InterPro" id="IPR013096">
    <property type="entry name" value="Cupin_2"/>
</dbReference>
<accession>A0A1W5ZWT1</accession>
<dbReference type="EMBL" id="CP020772">
    <property type="protein sequence ID" value="ARI77738.1"/>
    <property type="molecule type" value="Genomic_DNA"/>
</dbReference>
<dbReference type="InterPro" id="IPR011051">
    <property type="entry name" value="RmlC_Cupin_sf"/>
</dbReference>
<dbReference type="Proteomes" id="UP000192527">
    <property type="component" value="Chromosome"/>
</dbReference>
<dbReference type="SUPFAM" id="SSF51182">
    <property type="entry name" value="RmlC-like cupins"/>
    <property type="match status" value="1"/>
</dbReference>
<dbReference type="Gene3D" id="2.60.120.10">
    <property type="entry name" value="Jelly Rolls"/>
    <property type="match status" value="1"/>
</dbReference>
<sequence>MPVHSIREFQKFDENRMTKQMVFEEEKSKAFVLNFMPGQLLPSHSHPYTQVYLLMLDGTGECKIDDHVYKIEKGDTIHCSKEELLSLENTGTERMSVYVVLAREPKNT</sequence>
<proteinExistence type="predicted"/>
<evidence type="ECO:0000313" key="2">
    <source>
        <dbReference type="EMBL" id="ARI77738.1"/>
    </source>
</evidence>
<dbReference type="RefSeq" id="WP_085030199.1">
    <property type="nucleotide sequence ID" value="NZ_CP020772.1"/>
</dbReference>
<gene>
    <name evidence="2" type="ORF">HM131_13160</name>
</gene>
<organism evidence="2 3">
    <name type="scientific">Halobacillus mangrovi</name>
    <dbReference type="NCBI Taxonomy" id="402384"/>
    <lineage>
        <taxon>Bacteria</taxon>
        <taxon>Bacillati</taxon>
        <taxon>Bacillota</taxon>
        <taxon>Bacilli</taxon>
        <taxon>Bacillales</taxon>
        <taxon>Bacillaceae</taxon>
        <taxon>Halobacillus</taxon>
    </lineage>
</organism>
<feature type="domain" description="Cupin type-2" evidence="1">
    <location>
        <begin position="32"/>
        <end position="100"/>
    </location>
</feature>
<dbReference type="STRING" id="402384.HM131_13160"/>
<dbReference type="OrthoDB" id="6311549at2"/>
<dbReference type="AlphaFoldDB" id="A0A1W5ZWT1"/>
<evidence type="ECO:0000313" key="3">
    <source>
        <dbReference type="Proteomes" id="UP000192527"/>
    </source>
</evidence>
<protein>
    <recommendedName>
        <fullName evidence="1">Cupin type-2 domain-containing protein</fullName>
    </recommendedName>
</protein>
<reference evidence="2 3" key="1">
    <citation type="submission" date="2017-04" db="EMBL/GenBank/DDBJ databases">
        <title>The whole genome sequencing and assembly of Halobacillus mangrovi strain.</title>
        <authorList>
            <person name="Lee S.-J."/>
            <person name="Park M.-K."/>
            <person name="Kim J.-Y."/>
            <person name="Lee Y.-J."/>
            <person name="Yi H."/>
            <person name="Bahn Y.-S."/>
            <person name="Kim J.F."/>
            <person name="Lee D.-W."/>
        </authorList>
    </citation>
    <scope>NUCLEOTIDE SEQUENCE [LARGE SCALE GENOMIC DNA]</scope>
    <source>
        <strain evidence="2 3">KTB 131</strain>
    </source>
</reference>
<keyword evidence="3" id="KW-1185">Reference proteome</keyword>
<dbReference type="KEGG" id="hmn:HM131_13160"/>
<evidence type="ECO:0000259" key="1">
    <source>
        <dbReference type="Pfam" id="PF07883"/>
    </source>
</evidence>